<dbReference type="EMBL" id="MWML01000024">
    <property type="protein sequence ID" value="TCG08855.1"/>
    <property type="molecule type" value="Genomic_DNA"/>
</dbReference>
<accession>A0A4R0XJ27</accession>
<reference evidence="1 2" key="1">
    <citation type="submission" date="2017-02" db="EMBL/GenBank/DDBJ databases">
        <title>Paraburkholderia sophoroidis sp. nov. and Paraburkholderia steynii sp. nov. rhizobial symbionts of the fynbos legume Hypocalyptus sophoroides.</title>
        <authorList>
            <person name="Steenkamp E.T."/>
            <person name="Beukes C.W."/>
            <person name="Van Zyl E."/>
            <person name="Avontuur J."/>
            <person name="Chan W.Y."/>
            <person name="Hassen A."/>
            <person name="Palmer M."/>
            <person name="Mthombeni L."/>
            <person name="Phalane F."/>
            <person name="Sereme K."/>
            <person name="Venter S.N."/>
        </authorList>
    </citation>
    <scope>NUCLEOTIDE SEQUENCE [LARGE SCALE GENOMIC DNA]</scope>
    <source>
        <strain evidence="1 2">HC1.1ba</strain>
    </source>
</reference>
<dbReference type="AlphaFoldDB" id="A0A4R0XJ27"/>
<dbReference type="Proteomes" id="UP000294200">
    <property type="component" value="Unassembled WGS sequence"/>
</dbReference>
<evidence type="ECO:0000313" key="2">
    <source>
        <dbReference type="Proteomes" id="UP000294200"/>
    </source>
</evidence>
<gene>
    <name evidence="1" type="ORF">BZM27_09395</name>
</gene>
<comment type="caution">
    <text evidence="1">The sequence shown here is derived from an EMBL/GenBank/DDBJ whole genome shotgun (WGS) entry which is preliminary data.</text>
</comment>
<organism evidence="1 2">
    <name type="scientific">Paraburkholderia steynii</name>
    <dbReference type="NCBI Taxonomy" id="1245441"/>
    <lineage>
        <taxon>Bacteria</taxon>
        <taxon>Pseudomonadati</taxon>
        <taxon>Pseudomonadota</taxon>
        <taxon>Betaproteobacteria</taxon>
        <taxon>Burkholderiales</taxon>
        <taxon>Burkholderiaceae</taxon>
        <taxon>Paraburkholderia</taxon>
    </lineage>
</organism>
<name>A0A4R0XJ27_9BURK</name>
<protein>
    <submittedName>
        <fullName evidence="1">Uncharacterized protein</fullName>
    </submittedName>
</protein>
<sequence>MLKRILRSIAGIGLLVASACSTLLMGGCAVFGIEKDVQAPFDAFVCFDASFNDCVKTINVGDINSPISDDGTPIFDEKFIVQDKDSAKELTSSDGKYRCEYGKIRYIQKIDVTQRTLIVFVSPIVLNQIGESVLRLNRSRESCKRLIQTYEFQLDLLKLQDSQAFYQVQVQYLSAQIENENLKAAKIGTGPLSGSTNPQIKQPGIDEATVLLQARKSVTGFAEQIRNRYKTQTLEVDFQKQFSDGQTLIDTQLREISRELFILDRSTRPLGPEIFHERDRYITGSYVMQGTVVSSMRLKK</sequence>
<evidence type="ECO:0000313" key="1">
    <source>
        <dbReference type="EMBL" id="TCG08855.1"/>
    </source>
</evidence>
<dbReference type="PROSITE" id="PS51257">
    <property type="entry name" value="PROKAR_LIPOPROTEIN"/>
    <property type="match status" value="1"/>
</dbReference>
<keyword evidence="2" id="KW-1185">Reference proteome</keyword>
<proteinExistence type="predicted"/>